<dbReference type="Pfam" id="PF20247">
    <property type="entry name" value="DUF6602"/>
    <property type="match status" value="1"/>
</dbReference>
<sequence length="112" mass="13207">MAIFKQLDVRVTSGKIRNKKGEFSNEVDCMIVEGEGEPIPYTDKFIYDISQVIAVLEIKKNLYKDELVDSYNKMHRIYKISDPDITNMKGMRDAFRHIMKKELPTYEELEIR</sequence>
<protein>
    <recommendedName>
        <fullName evidence="1">DUF6602 domain-containing protein</fullName>
    </recommendedName>
</protein>
<evidence type="ECO:0000313" key="3">
    <source>
        <dbReference type="Proteomes" id="UP001168883"/>
    </source>
</evidence>
<dbReference type="InterPro" id="IPR046537">
    <property type="entry name" value="DUF6602"/>
</dbReference>
<reference evidence="2" key="1">
    <citation type="submission" date="2023-07" db="EMBL/GenBank/DDBJ databases">
        <authorList>
            <person name="Aktuganov G."/>
            <person name="Boyko T."/>
            <person name="Delegan Y."/>
            <person name="Galimzianova N."/>
            <person name="Gilvanova E."/>
            <person name="Korobov V."/>
            <person name="Kuzmina L."/>
            <person name="Melentiev A."/>
            <person name="Milman P."/>
            <person name="Ryabova A."/>
            <person name="Stupak E."/>
            <person name="Yasakov T."/>
            <person name="Zharikova N."/>
            <person name="Zhurenko E."/>
        </authorList>
    </citation>
    <scope>NUCLEOTIDE SEQUENCE</scope>
    <source>
        <strain evidence="2">IB-739</strain>
    </source>
</reference>
<dbReference type="Proteomes" id="UP001168883">
    <property type="component" value="Unassembled WGS sequence"/>
</dbReference>
<accession>A0ABT8VEN8</accession>
<feature type="domain" description="DUF6602" evidence="1">
    <location>
        <begin position="8"/>
        <end position="78"/>
    </location>
</feature>
<dbReference type="RefSeq" id="WP_302879613.1">
    <property type="nucleotide sequence ID" value="NZ_JARLKN010000026.1"/>
</dbReference>
<organism evidence="2 3">
    <name type="scientific">Paenibacillus ehimensis</name>
    <dbReference type="NCBI Taxonomy" id="79264"/>
    <lineage>
        <taxon>Bacteria</taxon>
        <taxon>Bacillati</taxon>
        <taxon>Bacillota</taxon>
        <taxon>Bacilli</taxon>
        <taxon>Bacillales</taxon>
        <taxon>Paenibacillaceae</taxon>
        <taxon>Paenibacillus</taxon>
    </lineage>
</organism>
<proteinExistence type="predicted"/>
<comment type="caution">
    <text evidence="2">The sequence shown here is derived from an EMBL/GenBank/DDBJ whole genome shotgun (WGS) entry which is preliminary data.</text>
</comment>
<gene>
    <name evidence="2" type="ORF">Q3C12_20705</name>
</gene>
<evidence type="ECO:0000259" key="1">
    <source>
        <dbReference type="Pfam" id="PF20247"/>
    </source>
</evidence>
<dbReference type="EMBL" id="JAUMKJ010000026">
    <property type="protein sequence ID" value="MDO3679434.1"/>
    <property type="molecule type" value="Genomic_DNA"/>
</dbReference>
<name>A0ABT8VEN8_9BACL</name>
<keyword evidence="3" id="KW-1185">Reference proteome</keyword>
<evidence type="ECO:0000313" key="2">
    <source>
        <dbReference type="EMBL" id="MDO3679434.1"/>
    </source>
</evidence>